<dbReference type="AlphaFoldDB" id="A0A7Y0BPP0"/>
<reference evidence="7 8" key="1">
    <citation type="submission" date="2020-04" db="EMBL/GenBank/DDBJ databases">
        <title>Novosphingobium sp. TW-4 isolated from soil.</title>
        <authorList>
            <person name="Dahal R.H."/>
            <person name="Chaudhary D.K."/>
        </authorList>
    </citation>
    <scope>NUCLEOTIDE SEQUENCE [LARGE SCALE GENOMIC DNA]</scope>
    <source>
        <strain evidence="7 8">TW-4</strain>
    </source>
</reference>
<dbReference type="PANTHER" id="PTHR30055">
    <property type="entry name" value="HTH-TYPE TRANSCRIPTIONAL REGULATOR RUTR"/>
    <property type="match status" value="1"/>
</dbReference>
<dbReference type="PRINTS" id="PR00455">
    <property type="entry name" value="HTHTETR"/>
</dbReference>
<accession>A0A7Y0BPP0</accession>
<feature type="domain" description="HTH tetR-type" evidence="6">
    <location>
        <begin position="46"/>
        <end position="106"/>
    </location>
</feature>
<comment type="caution">
    <text evidence="7">The sequence shown here is derived from an EMBL/GenBank/DDBJ whole genome shotgun (WGS) entry which is preliminary data.</text>
</comment>
<evidence type="ECO:0000256" key="2">
    <source>
        <dbReference type="ARBA" id="ARBA00023125"/>
    </source>
</evidence>
<evidence type="ECO:0000256" key="4">
    <source>
        <dbReference type="PROSITE-ProRule" id="PRU00335"/>
    </source>
</evidence>
<protein>
    <submittedName>
        <fullName evidence="7">TetR/AcrR family transcriptional regulator</fullName>
    </submittedName>
</protein>
<dbReference type="SUPFAM" id="SSF46689">
    <property type="entry name" value="Homeodomain-like"/>
    <property type="match status" value="1"/>
</dbReference>
<dbReference type="Pfam" id="PF00440">
    <property type="entry name" value="TetR_N"/>
    <property type="match status" value="1"/>
</dbReference>
<name>A0A7Y0BPP0_9SPHN</name>
<organism evidence="7 8">
    <name type="scientific">Novosphingobium olei</name>
    <dbReference type="NCBI Taxonomy" id="2728851"/>
    <lineage>
        <taxon>Bacteria</taxon>
        <taxon>Pseudomonadati</taxon>
        <taxon>Pseudomonadota</taxon>
        <taxon>Alphaproteobacteria</taxon>
        <taxon>Sphingomonadales</taxon>
        <taxon>Sphingomonadaceae</taxon>
        <taxon>Novosphingobium</taxon>
    </lineage>
</organism>
<dbReference type="Gene3D" id="1.10.357.10">
    <property type="entry name" value="Tetracycline Repressor, domain 2"/>
    <property type="match status" value="1"/>
</dbReference>
<keyword evidence="8" id="KW-1185">Reference proteome</keyword>
<sequence>MTSKSSSNKASLSATDEPAVLDGTHGDCGNDCLNPRRGRPSVAEARLLFDRILEASWQVLLANGFENFTFDRVARHARIGKATIYSRFAGKTDLMRALLTWRVERQRSQIMAESSAMEPVEAFTFRAQRVLEVLFSPDGMLLERLIDWVDLEAGAGNARGEVYRSALQSIAQEFAELNEAGRASVPNVDLAARFWLEGLLGHARLAASEGAEGLNGRAEWAREYAQFFFRGIDGMVNRS</sequence>
<proteinExistence type="predicted"/>
<evidence type="ECO:0000259" key="6">
    <source>
        <dbReference type="PROSITE" id="PS50977"/>
    </source>
</evidence>
<dbReference type="GO" id="GO:0003700">
    <property type="term" value="F:DNA-binding transcription factor activity"/>
    <property type="evidence" value="ECO:0007669"/>
    <property type="project" value="TreeGrafter"/>
</dbReference>
<evidence type="ECO:0000313" key="8">
    <source>
        <dbReference type="Proteomes" id="UP000583556"/>
    </source>
</evidence>
<keyword evidence="1" id="KW-0805">Transcription regulation</keyword>
<dbReference type="PANTHER" id="PTHR30055:SF234">
    <property type="entry name" value="HTH-TYPE TRANSCRIPTIONAL REGULATOR BETI"/>
    <property type="match status" value="1"/>
</dbReference>
<gene>
    <name evidence="7" type="ORF">HHL27_10415</name>
</gene>
<dbReference type="PROSITE" id="PS50977">
    <property type="entry name" value="HTH_TETR_2"/>
    <property type="match status" value="1"/>
</dbReference>
<evidence type="ECO:0000256" key="5">
    <source>
        <dbReference type="SAM" id="MobiDB-lite"/>
    </source>
</evidence>
<feature type="DNA-binding region" description="H-T-H motif" evidence="4">
    <location>
        <begin position="69"/>
        <end position="88"/>
    </location>
</feature>
<feature type="region of interest" description="Disordered" evidence="5">
    <location>
        <begin position="1"/>
        <end position="26"/>
    </location>
</feature>
<evidence type="ECO:0000256" key="3">
    <source>
        <dbReference type="ARBA" id="ARBA00023163"/>
    </source>
</evidence>
<evidence type="ECO:0000256" key="1">
    <source>
        <dbReference type="ARBA" id="ARBA00023015"/>
    </source>
</evidence>
<dbReference type="GO" id="GO:0000976">
    <property type="term" value="F:transcription cis-regulatory region binding"/>
    <property type="evidence" value="ECO:0007669"/>
    <property type="project" value="TreeGrafter"/>
</dbReference>
<dbReference type="InterPro" id="IPR001647">
    <property type="entry name" value="HTH_TetR"/>
</dbReference>
<dbReference type="InterPro" id="IPR050109">
    <property type="entry name" value="HTH-type_TetR-like_transc_reg"/>
</dbReference>
<dbReference type="RefSeq" id="WP_169493351.1">
    <property type="nucleotide sequence ID" value="NZ_JABBGM010000004.1"/>
</dbReference>
<evidence type="ECO:0000313" key="7">
    <source>
        <dbReference type="EMBL" id="NML94075.1"/>
    </source>
</evidence>
<dbReference type="EMBL" id="JABBGM010000004">
    <property type="protein sequence ID" value="NML94075.1"/>
    <property type="molecule type" value="Genomic_DNA"/>
</dbReference>
<dbReference type="Proteomes" id="UP000583556">
    <property type="component" value="Unassembled WGS sequence"/>
</dbReference>
<keyword evidence="2 4" id="KW-0238">DNA-binding</keyword>
<feature type="compositionally biased region" description="Low complexity" evidence="5">
    <location>
        <begin position="1"/>
        <end position="14"/>
    </location>
</feature>
<dbReference type="InterPro" id="IPR009057">
    <property type="entry name" value="Homeodomain-like_sf"/>
</dbReference>
<keyword evidence="3" id="KW-0804">Transcription</keyword>